<organism evidence="8 9">
    <name type="scientific">Caenorhabditis remanei</name>
    <name type="common">Caenorhabditis vulgaris</name>
    <dbReference type="NCBI Taxonomy" id="31234"/>
    <lineage>
        <taxon>Eukaryota</taxon>
        <taxon>Metazoa</taxon>
        <taxon>Ecdysozoa</taxon>
        <taxon>Nematoda</taxon>
        <taxon>Chromadorea</taxon>
        <taxon>Rhabditida</taxon>
        <taxon>Rhabditina</taxon>
        <taxon>Rhabditomorpha</taxon>
        <taxon>Rhabditoidea</taxon>
        <taxon>Rhabditidae</taxon>
        <taxon>Peloderinae</taxon>
        <taxon>Caenorhabditis</taxon>
    </lineage>
</organism>
<evidence type="ECO:0000259" key="6">
    <source>
        <dbReference type="PROSITE" id="PS50089"/>
    </source>
</evidence>
<evidence type="ECO:0000313" key="8">
    <source>
        <dbReference type="EMBL" id="KAF1763734.1"/>
    </source>
</evidence>
<dbReference type="PROSITE" id="PS50119">
    <property type="entry name" value="ZF_BBOX"/>
    <property type="match status" value="1"/>
</dbReference>
<dbReference type="GeneID" id="9813019"/>
<evidence type="ECO:0000256" key="4">
    <source>
        <dbReference type="PROSITE-ProRule" id="PRU00024"/>
    </source>
</evidence>
<dbReference type="PROSITE" id="PS50089">
    <property type="entry name" value="ZF_RING_2"/>
    <property type="match status" value="1"/>
</dbReference>
<dbReference type="InterPro" id="IPR000315">
    <property type="entry name" value="Znf_B-box"/>
</dbReference>
<dbReference type="SUPFAM" id="SSF57850">
    <property type="entry name" value="RING/U-box"/>
    <property type="match status" value="1"/>
</dbReference>
<dbReference type="PANTHER" id="PTHR47156">
    <property type="entry name" value="PROTEIN CBG20824"/>
    <property type="match status" value="1"/>
</dbReference>
<feature type="domain" description="B box-type" evidence="7">
    <location>
        <begin position="203"/>
        <end position="249"/>
    </location>
</feature>
<name>A0A6A5HA76_CAERE</name>
<evidence type="ECO:0000256" key="3">
    <source>
        <dbReference type="ARBA" id="ARBA00022833"/>
    </source>
</evidence>
<evidence type="ECO:0000259" key="7">
    <source>
        <dbReference type="PROSITE" id="PS50119"/>
    </source>
</evidence>
<feature type="compositionally biased region" description="Low complexity" evidence="5">
    <location>
        <begin position="461"/>
        <end position="480"/>
    </location>
</feature>
<keyword evidence="2 4" id="KW-0863">Zinc-finger</keyword>
<keyword evidence="1" id="KW-0479">Metal-binding</keyword>
<evidence type="ECO:0000256" key="2">
    <source>
        <dbReference type="ARBA" id="ARBA00022771"/>
    </source>
</evidence>
<dbReference type="KEGG" id="crq:GCK72_003679"/>
<dbReference type="InterPro" id="IPR013083">
    <property type="entry name" value="Znf_RING/FYVE/PHD"/>
</dbReference>
<dbReference type="GO" id="GO:0008270">
    <property type="term" value="F:zinc ion binding"/>
    <property type="evidence" value="ECO:0007669"/>
    <property type="project" value="UniProtKB-KW"/>
</dbReference>
<accession>A0A6A5HA76</accession>
<dbReference type="RefSeq" id="XP_003094395.2">
    <property type="nucleotide sequence ID" value="XM_003094347.2"/>
</dbReference>
<dbReference type="SMART" id="SM00184">
    <property type="entry name" value="RING"/>
    <property type="match status" value="1"/>
</dbReference>
<proteinExistence type="predicted"/>
<comment type="caution">
    <text evidence="8">The sequence shown here is derived from an EMBL/GenBank/DDBJ whole genome shotgun (WGS) entry which is preliminary data.</text>
</comment>
<gene>
    <name evidence="8" type="ORF">GCK72_003679</name>
</gene>
<evidence type="ECO:0000256" key="1">
    <source>
        <dbReference type="ARBA" id="ARBA00022723"/>
    </source>
</evidence>
<reference evidence="8 9" key="1">
    <citation type="submission" date="2019-12" db="EMBL/GenBank/DDBJ databases">
        <title>Chromosome-level assembly of the Caenorhabditis remanei genome.</title>
        <authorList>
            <person name="Teterina A.A."/>
            <person name="Willis J.H."/>
            <person name="Phillips P.C."/>
        </authorList>
    </citation>
    <scope>NUCLEOTIDE SEQUENCE [LARGE SCALE GENOMIC DNA]</scope>
    <source>
        <strain evidence="8 9">PX506</strain>
        <tissue evidence="8">Whole organism</tissue>
    </source>
</reference>
<keyword evidence="3" id="KW-0862">Zinc</keyword>
<feature type="domain" description="RING-type" evidence="6">
    <location>
        <begin position="121"/>
        <end position="166"/>
    </location>
</feature>
<dbReference type="Gene3D" id="3.30.40.10">
    <property type="entry name" value="Zinc/RING finger domain, C3HC4 (zinc finger)"/>
    <property type="match status" value="1"/>
</dbReference>
<dbReference type="AlphaFoldDB" id="A0A6A5HA76"/>
<feature type="region of interest" description="Disordered" evidence="5">
    <location>
        <begin position="461"/>
        <end position="496"/>
    </location>
</feature>
<dbReference type="PANTHER" id="PTHR47156:SF10">
    <property type="entry name" value="E3 UBIQUITIN-PROTEIN LIGASE TRIM-21-RELATED"/>
    <property type="match status" value="1"/>
</dbReference>
<evidence type="ECO:0008006" key="10">
    <source>
        <dbReference type="Google" id="ProtNLM"/>
    </source>
</evidence>
<dbReference type="InterPro" id="IPR017907">
    <property type="entry name" value="Znf_RING_CS"/>
</dbReference>
<evidence type="ECO:0000256" key="5">
    <source>
        <dbReference type="SAM" id="MobiDB-lite"/>
    </source>
</evidence>
<dbReference type="CTD" id="9813019"/>
<protein>
    <recommendedName>
        <fullName evidence="10">RING-type domain-containing protein</fullName>
    </recommendedName>
</protein>
<evidence type="ECO:0000313" key="9">
    <source>
        <dbReference type="Proteomes" id="UP000483820"/>
    </source>
</evidence>
<dbReference type="EMBL" id="WUAV01000002">
    <property type="protein sequence ID" value="KAF1763734.1"/>
    <property type="molecule type" value="Genomic_DNA"/>
</dbReference>
<dbReference type="PROSITE" id="PS00518">
    <property type="entry name" value="ZF_RING_1"/>
    <property type="match status" value="1"/>
</dbReference>
<sequence>MQQQRVPDVDINVTPRVLNFPKNGRTSLVLKATVSGRDEAYPWSFSLESQLPECFTIVENPIPMDGHFVVTYNGLLGTNLKTLPDITVVAELGNFRKYQGVKIQVGDQDEFGQIRTNALQCLICVLQFTETGDRMPRILSGCGHTLCDCCIKEIGDGNRIACPFCRIITNNFYPPNFSLIQAIEEKNNQIAVSELSAPKCCDDPTVECSENRMHEATGHCRDCLKDYCQICFAATHPTRELNSHDFLPIKFKKIQIPKCRCSRDQASRVCVNPVCTDPEKFLCLRCFVFHHKACGDSEIAKDHLEKHCDQIDAFLKRLQWNQAHFTKKAEVIEDSLNRLKVDSKAHLKTVKYWKDKQEVKKHVQKEKERLTAKKEQALSRSESVRPLIRKLEKCVARKTDLHRVQEMIQEAQIAKSCKIEDLDKYRASHRFDNIPKRRLPPVITIDDGDDNDDVVIIPVKDLAPGPSRAPSRAPRYAPRGELSTRQLRSAMKREQD</sequence>
<dbReference type="InterPro" id="IPR001841">
    <property type="entry name" value="Znf_RING"/>
</dbReference>
<dbReference type="InterPro" id="IPR052667">
    <property type="entry name" value="E3_ubiquitin-ligase_RING"/>
</dbReference>
<dbReference type="Proteomes" id="UP000483820">
    <property type="component" value="Chromosome II"/>
</dbReference>